<gene>
    <name evidence="5" type="ORF">ABEB36_007565</name>
</gene>
<proteinExistence type="predicted"/>
<dbReference type="InterPro" id="IPR029035">
    <property type="entry name" value="DHS-like_NAD/FAD-binding_dom"/>
</dbReference>
<name>A0ABD1EXJ1_HYPHA</name>
<dbReference type="InterPro" id="IPR026590">
    <property type="entry name" value="Ssirtuin_cat_dom"/>
</dbReference>
<dbReference type="GO" id="GO:0046872">
    <property type="term" value="F:metal ion binding"/>
    <property type="evidence" value="ECO:0007669"/>
    <property type="project" value="UniProtKB-KW"/>
</dbReference>
<keyword evidence="1" id="KW-0808">Transferase</keyword>
<accession>A0ABD1EXJ1</accession>
<organism evidence="5 6">
    <name type="scientific">Hypothenemus hampei</name>
    <name type="common">Coffee berry borer</name>
    <dbReference type="NCBI Taxonomy" id="57062"/>
    <lineage>
        <taxon>Eukaryota</taxon>
        <taxon>Metazoa</taxon>
        <taxon>Ecdysozoa</taxon>
        <taxon>Arthropoda</taxon>
        <taxon>Hexapoda</taxon>
        <taxon>Insecta</taxon>
        <taxon>Pterygota</taxon>
        <taxon>Neoptera</taxon>
        <taxon>Endopterygota</taxon>
        <taxon>Coleoptera</taxon>
        <taxon>Polyphaga</taxon>
        <taxon>Cucujiformia</taxon>
        <taxon>Curculionidae</taxon>
        <taxon>Scolytinae</taxon>
        <taxon>Hypothenemus</taxon>
    </lineage>
</organism>
<dbReference type="PROSITE" id="PS50305">
    <property type="entry name" value="SIRTUIN"/>
    <property type="match status" value="1"/>
</dbReference>
<sequence>MTKHILQVILNSPFNTFTKNVHQFVPKHNPVHERDVKFLEEFLCNAQKLLVVTGAGISTESGIPDYRSAEVGLYSRTNHKPIQHIEFINSATTRQRYWARNFVGWFRFSKSEPNFIHYWLKDLEIKEKKLRCIVTQNVDGLHFKAGSKNLIELHGTGYRVICLDCSASYDRHSIQKKLLEKHKINFEEMTKMIRPDGDVEIPMDFIANFVPPTCESCGGVLKPDITFFGDNVPKNRVALVRSQVLSSDSILVLGSTLSVFSGKSFQKNYYDTNYNIFCILGYRIILQAVEETKPICLVNIGPTRADKLVKLKIEAKCGDILSKLRNI</sequence>
<dbReference type="EMBL" id="JBDJPC010000005">
    <property type="protein sequence ID" value="KAL1502424.1"/>
    <property type="molecule type" value="Genomic_DNA"/>
</dbReference>
<feature type="active site" description="Proton acceptor" evidence="3">
    <location>
        <position position="154"/>
    </location>
</feature>
<dbReference type="InterPro" id="IPR050134">
    <property type="entry name" value="NAD-dep_sirtuin_deacylases"/>
</dbReference>
<evidence type="ECO:0000313" key="5">
    <source>
        <dbReference type="EMBL" id="KAL1502424.1"/>
    </source>
</evidence>
<dbReference type="GO" id="GO:0016740">
    <property type="term" value="F:transferase activity"/>
    <property type="evidence" value="ECO:0007669"/>
    <property type="project" value="UniProtKB-KW"/>
</dbReference>
<dbReference type="InterPro" id="IPR003000">
    <property type="entry name" value="Sirtuin"/>
</dbReference>
<keyword evidence="6" id="KW-1185">Reference proteome</keyword>
<dbReference type="SUPFAM" id="SSF52467">
    <property type="entry name" value="DHS-like NAD/FAD-binding domain"/>
    <property type="match status" value="1"/>
</dbReference>
<evidence type="ECO:0000259" key="4">
    <source>
        <dbReference type="PROSITE" id="PS50305"/>
    </source>
</evidence>
<keyword evidence="2" id="KW-0520">NAD</keyword>
<feature type="binding site" evidence="3">
    <location>
        <position position="162"/>
    </location>
    <ligand>
        <name>Zn(2+)</name>
        <dbReference type="ChEBI" id="CHEBI:29105"/>
    </ligand>
</feature>
<dbReference type="PANTHER" id="PTHR11085:SF10">
    <property type="entry name" value="NAD-DEPENDENT PROTEIN DEACYLASE SIRTUIN-5, MITOCHONDRIAL-RELATED"/>
    <property type="match status" value="1"/>
</dbReference>
<feature type="binding site" evidence="3">
    <location>
        <position position="217"/>
    </location>
    <ligand>
        <name>Zn(2+)</name>
        <dbReference type="ChEBI" id="CHEBI:29105"/>
    </ligand>
</feature>
<comment type="caution">
    <text evidence="5">The sequence shown here is derived from an EMBL/GenBank/DDBJ whole genome shotgun (WGS) entry which is preliminary data.</text>
</comment>
<protein>
    <recommendedName>
        <fullName evidence="4">Deacetylase sirtuin-type domain-containing protein</fullName>
    </recommendedName>
</protein>
<dbReference type="Pfam" id="PF02146">
    <property type="entry name" value="SIR2"/>
    <property type="match status" value="1"/>
</dbReference>
<evidence type="ECO:0000313" key="6">
    <source>
        <dbReference type="Proteomes" id="UP001566132"/>
    </source>
</evidence>
<evidence type="ECO:0000256" key="1">
    <source>
        <dbReference type="ARBA" id="ARBA00022679"/>
    </source>
</evidence>
<dbReference type="Gene3D" id="3.40.50.1220">
    <property type="entry name" value="TPP-binding domain"/>
    <property type="match status" value="1"/>
</dbReference>
<dbReference type="InterPro" id="IPR026591">
    <property type="entry name" value="Sirtuin_cat_small_dom_sf"/>
</dbReference>
<keyword evidence="3" id="KW-0862">Zinc</keyword>
<dbReference type="PANTHER" id="PTHR11085">
    <property type="entry name" value="NAD-DEPENDENT PROTEIN DEACYLASE SIRTUIN-5, MITOCHONDRIAL-RELATED"/>
    <property type="match status" value="1"/>
</dbReference>
<dbReference type="Proteomes" id="UP001566132">
    <property type="component" value="Unassembled WGS sequence"/>
</dbReference>
<evidence type="ECO:0000256" key="3">
    <source>
        <dbReference type="PROSITE-ProRule" id="PRU00236"/>
    </source>
</evidence>
<dbReference type="AlphaFoldDB" id="A0ABD1EXJ1"/>
<feature type="binding site" evidence="3">
    <location>
        <position position="214"/>
    </location>
    <ligand>
        <name>Zn(2+)</name>
        <dbReference type="ChEBI" id="CHEBI:29105"/>
    </ligand>
</feature>
<dbReference type="Gene3D" id="3.30.1600.10">
    <property type="entry name" value="SIR2/SIRT2 'Small Domain"/>
    <property type="match status" value="1"/>
</dbReference>
<keyword evidence="3" id="KW-0479">Metal-binding</keyword>
<feature type="domain" description="Deacetylase sirtuin-type" evidence="4">
    <location>
        <begin position="29"/>
        <end position="327"/>
    </location>
</feature>
<feature type="binding site" evidence="3">
    <location>
        <position position="165"/>
    </location>
    <ligand>
        <name>Zn(2+)</name>
        <dbReference type="ChEBI" id="CHEBI:29105"/>
    </ligand>
</feature>
<reference evidence="5 6" key="1">
    <citation type="submission" date="2024-05" db="EMBL/GenBank/DDBJ databases">
        <title>Genetic variation in Jamaican populations of the coffee berry borer (Hypothenemus hampei).</title>
        <authorList>
            <person name="Errbii M."/>
            <person name="Myrie A."/>
        </authorList>
    </citation>
    <scope>NUCLEOTIDE SEQUENCE [LARGE SCALE GENOMIC DNA]</scope>
    <source>
        <strain evidence="5">JA-Hopewell-2020-01-JO</strain>
        <tissue evidence="5">Whole body</tissue>
    </source>
</reference>
<evidence type="ECO:0000256" key="2">
    <source>
        <dbReference type="ARBA" id="ARBA00023027"/>
    </source>
</evidence>